<feature type="region of interest" description="Disordered" evidence="1">
    <location>
        <begin position="1"/>
        <end position="25"/>
    </location>
</feature>
<feature type="domain" description="SseB protein N-terminal" evidence="2">
    <location>
        <begin position="38"/>
        <end position="130"/>
    </location>
</feature>
<evidence type="ECO:0000259" key="2">
    <source>
        <dbReference type="Pfam" id="PF07179"/>
    </source>
</evidence>
<dbReference type="EMBL" id="QYAC01000008">
    <property type="protein sequence ID" value="MBL3680552.1"/>
    <property type="molecule type" value="Genomic_DNA"/>
</dbReference>
<dbReference type="Pfam" id="PF07179">
    <property type="entry name" value="SseB"/>
    <property type="match status" value="1"/>
</dbReference>
<organism evidence="3 4">
    <name type="scientific">Leucobacter chromiireducens subsp. solipictus</name>
    <dbReference type="NCBI Taxonomy" id="398235"/>
    <lineage>
        <taxon>Bacteria</taxon>
        <taxon>Bacillati</taxon>
        <taxon>Actinomycetota</taxon>
        <taxon>Actinomycetes</taxon>
        <taxon>Micrococcales</taxon>
        <taxon>Microbacteriaceae</taxon>
        <taxon>Leucobacter</taxon>
    </lineage>
</organism>
<reference evidence="3 4" key="1">
    <citation type="submission" date="2018-09" db="EMBL/GenBank/DDBJ databases">
        <title>Comparative genomics of Leucobacter spp.</title>
        <authorList>
            <person name="Reis A.C."/>
            <person name="Kolvenbach B.A."/>
            <person name="Corvini P.F.X."/>
            <person name="Nunes O.C."/>
        </authorList>
    </citation>
    <scope>NUCLEOTIDE SEQUENCE [LARGE SCALE GENOMIC DNA]</scope>
    <source>
        <strain evidence="3 4">TAN 31504</strain>
    </source>
</reference>
<proteinExistence type="predicted"/>
<sequence length="170" mass="17976">MADAHSPEPDADVPDPGTDPDEEIPAEVHADYANETARAALRALQDTPDYEHLAAFLLALREGFLVVDITGTAGKKRGPRARTLRSTSGQLVLPIFTSMAELRAVAPASRSEELKGAVIPAQQALALIASDRFVAAEFDKASAALVVLRKYVELAASSVEITAESVAALK</sequence>
<evidence type="ECO:0000313" key="4">
    <source>
        <dbReference type="Proteomes" id="UP001645859"/>
    </source>
</evidence>
<feature type="compositionally biased region" description="Acidic residues" evidence="1">
    <location>
        <begin position="9"/>
        <end position="25"/>
    </location>
</feature>
<keyword evidence="4" id="KW-1185">Reference proteome</keyword>
<dbReference type="RefSeq" id="WP_202345821.1">
    <property type="nucleotide sequence ID" value="NZ_BAAAPI010000005.1"/>
</dbReference>
<comment type="caution">
    <text evidence="3">The sequence shown here is derived from an EMBL/GenBank/DDBJ whole genome shotgun (WGS) entry which is preliminary data.</text>
</comment>
<evidence type="ECO:0000256" key="1">
    <source>
        <dbReference type="SAM" id="MobiDB-lite"/>
    </source>
</evidence>
<dbReference type="InterPro" id="IPR009839">
    <property type="entry name" value="SseB_N"/>
</dbReference>
<gene>
    <name evidence="3" type="ORF">D3230_14820</name>
</gene>
<accession>A0ABS1SKM2</accession>
<name>A0ABS1SKM2_9MICO</name>
<protein>
    <submittedName>
        <fullName evidence="3">SseB family protein</fullName>
    </submittedName>
</protein>
<evidence type="ECO:0000313" key="3">
    <source>
        <dbReference type="EMBL" id="MBL3680552.1"/>
    </source>
</evidence>
<dbReference type="Proteomes" id="UP001645859">
    <property type="component" value="Unassembled WGS sequence"/>
</dbReference>